<accession>A0AAN6MX70</accession>
<proteinExistence type="inferred from homology"/>
<keyword evidence="4" id="KW-0720">Serine protease</keyword>
<evidence type="ECO:0000256" key="3">
    <source>
        <dbReference type="ARBA" id="ARBA00022801"/>
    </source>
</evidence>
<dbReference type="InterPro" id="IPR023828">
    <property type="entry name" value="Peptidase_S8_Ser-AS"/>
</dbReference>
<evidence type="ECO:0000256" key="2">
    <source>
        <dbReference type="ARBA" id="ARBA00022670"/>
    </source>
</evidence>
<sequence length="154" mass="15352">MSLGEENSDALNSAVTNAYQLGILTVVSAGNNGSDASRTSPASTPEAITVSAIGPDNTRPSWASFGPPIDVFAPGIDVKSAFIGPNNNEAATLSGTSMAAPHVAGLVLYLKSIDPVGNAKAADVTDTLKLATAGVVINPGLNTANLLAYNGNGA</sequence>
<evidence type="ECO:0000259" key="6">
    <source>
        <dbReference type="Pfam" id="PF00082"/>
    </source>
</evidence>
<dbReference type="EMBL" id="MU854133">
    <property type="protein sequence ID" value="KAK3933567.1"/>
    <property type="molecule type" value="Genomic_DNA"/>
</dbReference>
<dbReference type="PANTHER" id="PTHR43806">
    <property type="entry name" value="PEPTIDASE S8"/>
    <property type="match status" value="1"/>
</dbReference>
<gene>
    <name evidence="7" type="ORF">QBC46DRAFT_368687</name>
</gene>
<reference evidence="8" key="1">
    <citation type="journal article" date="2023" name="Mol. Phylogenet. Evol.">
        <title>Genome-scale phylogeny and comparative genomics of the fungal order Sordariales.</title>
        <authorList>
            <person name="Hensen N."/>
            <person name="Bonometti L."/>
            <person name="Westerberg I."/>
            <person name="Brannstrom I.O."/>
            <person name="Guillou S."/>
            <person name="Cros-Aarteil S."/>
            <person name="Calhoun S."/>
            <person name="Haridas S."/>
            <person name="Kuo A."/>
            <person name="Mondo S."/>
            <person name="Pangilinan J."/>
            <person name="Riley R."/>
            <person name="LaButti K."/>
            <person name="Andreopoulos B."/>
            <person name="Lipzen A."/>
            <person name="Chen C."/>
            <person name="Yan M."/>
            <person name="Daum C."/>
            <person name="Ng V."/>
            <person name="Clum A."/>
            <person name="Steindorff A."/>
            <person name="Ohm R.A."/>
            <person name="Martin F."/>
            <person name="Silar P."/>
            <person name="Natvig D.O."/>
            <person name="Lalanne C."/>
            <person name="Gautier V."/>
            <person name="Ament-Velasquez S.L."/>
            <person name="Kruys A."/>
            <person name="Hutchinson M.I."/>
            <person name="Powell A.J."/>
            <person name="Barry K."/>
            <person name="Miller A.N."/>
            <person name="Grigoriev I.V."/>
            <person name="Debuchy R."/>
            <person name="Gladieux P."/>
            <person name="Hiltunen Thoren M."/>
            <person name="Johannesson H."/>
        </authorList>
    </citation>
    <scope>NUCLEOTIDE SEQUENCE [LARGE SCALE GENOMIC DNA]</scope>
    <source>
        <strain evidence="8">CBS 340.73</strain>
    </source>
</reference>
<evidence type="ECO:0000313" key="7">
    <source>
        <dbReference type="EMBL" id="KAK3933567.1"/>
    </source>
</evidence>
<dbReference type="Gene3D" id="3.40.50.200">
    <property type="entry name" value="Peptidase S8/S53 domain"/>
    <property type="match status" value="1"/>
</dbReference>
<evidence type="ECO:0000256" key="5">
    <source>
        <dbReference type="PROSITE-ProRule" id="PRU01240"/>
    </source>
</evidence>
<comment type="caution">
    <text evidence="7">The sequence shown here is derived from an EMBL/GenBank/DDBJ whole genome shotgun (WGS) entry which is preliminary data.</text>
</comment>
<comment type="similarity">
    <text evidence="1 5">Belongs to the peptidase S8 family.</text>
</comment>
<keyword evidence="2 7" id="KW-0645">Protease</keyword>
<dbReference type="Proteomes" id="UP001303473">
    <property type="component" value="Unassembled WGS sequence"/>
</dbReference>
<dbReference type="InterPro" id="IPR000209">
    <property type="entry name" value="Peptidase_S8/S53_dom"/>
</dbReference>
<dbReference type="InterPro" id="IPR036852">
    <property type="entry name" value="Peptidase_S8/S53_dom_sf"/>
</dbReference>
<keyword evidence="8" id="KW-1185">Reference proteome</keyword>
<evidence type="ECO:0000256" key="1">
    <source>
        <dbReference type="ARBA" id="ARBA00011073"/>
    </source>
</evidence>
<dbReference type="SUPFAM" id="SSF52743">
    <property type="entry name" value="Subtilisin-like"/>
    <property type="match status" value="1"/>
</dbReference>
<dbReference type="PROSITE" id="PS00138">
    <property type="entry name" value="SUBTILASE_SER"/>
    <property type="match status" value="1"/>
</dbReference>
<dbReference type="GO" id="GO:0006508">
    <property type="term" value="P:proteolysis"/>
    <property type="evidence" value="ECO:0007669"/>
    <property type="project" value="UniProtKB-KW"/>
</dbReference>
<keyword evidence="3" id="KW-0378">Hydrolase</keyword>
<feature type="domain" description="Peptidase S8/S53" evidence="6">
    <location>
        <begin position="1"/>
        <end position="130"/>
    </location>
</feature>
<dbReference type="InterPro" id="IPR050131">
    <property type="entry name" value="Peptidase_S8_subtilisin-like"/>
</dbReference>
<name>A0AAN6MX70_9PEZI</name>
<dbReference type="GO" id="GO:0004252">
    <property type="term" value="F:serine-type endopeptidase activity"/>
    <property type="evidence" value="ECO:0007669"/>
    <property type="project" value="InterPro"/>
</dbReference>
<organism evidence="7 8">
    <name type="scientific">Diplogelasinospora grovesii</name>
    <dbReference type="NCBI Taxonomy" id="303347"/>
    <lineage>
        <taxon>Eukaryota</taxon>
        <taxon>Fungi</taxon>
        <taxon>Dikarya</taxon>
        <taxon>Ascomycota</taxon>
        <taxon>Pezizomycotina</taxon>
        <taxon>Sordariomycetes</taxon>
        <taxon>Sordariomycetidae</taxon>
        <taxon>Sordariales</taxon>
        <taxon>Diplogelasinosporaceae</taxon>
        <taxon>Diplogelasinospora</taxon>
    </lineage>
</organism>
<protein>
    <submittedName>
        <fullName evidence="7">Serine protease</fullName>
    </submittedName>
</protein>
<dbReference type="PANTHER" id="PTHR43806:SF58">
    <property type="entry name" value="ALKALINE PROTEASE 1-RELATED"/>
    <property type="match status" value="1"/>
</dbReference>
<evidence type="ECO:0000256" key="4">
    <source>
        <dbReference type="ARBA" id="ARBA00022825"/>
    </source>
</evidence>
<dbReference type="AlphaFoldDB" id="A0AAN6MX70"/>
<evidence type="ECO:0000313" key="8">
    <source>
        <dbReference type="Proteomes" id="UP001303473"/>
    </source>
</evidence>
<comment type="caution">
    <text evidence="5">Lacks conserved residue(s) required for the propagation of feature annotation.</text>
</comment>
<dbReference type="PROSITE" id="PS51892">
    <property type="entry name" value="SUBTILASE"/>
    <property type="match status" value="1"/>
</dbReference>
<dbReference type="Pfam" id="PF00082">
    <property type="entry name" value="Peptidase_S8"/>
    <property type="match status" value="1"/>
</dbReference>